<feature type="compositionally biased region" description="Low complexity" evidence="1">
    <location>
        <begin position="34"/>
        <end position="54"/>
    </location>
</feature>
<feature type="compositionally biased region" description="Polar residues" evidence="1">
    <location>
        <begin position="437"/>
        <end position="459"/>
    </location>
</feature>
<keyword evidence="3" id="KW-1185">Reference proteome</keyword>
<feature type="region of interest" description="Disordered" evidence="1">
    <location>
        <begin position="424"/>
        <end position="495"/>
    </location>
</feature>
<evidence type="ECO:0000256" key="1">
    <source>
        <dbReference type="SAM" id="MobiDB-lite"/>
    </source>
</evidence>
<feature type="compositionally biased region" description="Polar residues" evidence="1">
    <location>
        <begin position="55"/>
        <end position="76"/>
    </location>
</feature>
<feature type="compositionally biased region" description="Polar residues" evidence="1">
    <location>
        <begin position="466"/>
        <end position="488"/>
    </location>
</feature>
<feature type="region of interest" description="Disordered" evidence="1">
    <location>
        <begin position="1"/>
        <end position="95"/>
    </location>
</feature>
<sequence>MNHLQGVISNKGNNPIKNASRFQTLADHQSQKGNSSSQSRIQNQNQSSGDSNSQTEPDSLNSVSQKQLKKQGSTISSKKKIEVPQRQTATGQGQRFRKNAMGGVFLSDKQIMPQMSKSPNVRQPEGNRQQLITEKDQMVQQQVLFQNAYFGVPAIEGYYEPQQMQDNTIQQRTGTFNRADIQTIRKVEATIENQPKKQIIPSFKIQRLQEKIARDQFHEVEQQSYRSVRTPDVGQMFTQAPKQQQQQPLSQQRNPNFPDKFHEYSNDFILQQQYFGGPNNVMIQQNKRILISQQQPTYTPVKQLSQRPSISQQQHHSSFIQRQCQDNATTPQKYFFNQLSQRQTIEQTPKQQQPMAAQFRIVRNPVVAAQDETTEKNWLEKSADMLQDTYEQQTIGMNQELEMTQFIDLKEVKRNFNLMPQAPMSQEKSVGGAEPSYSYNNSTISQGMMNRPQTNQSHSPMRLADQSPSTNFYYANNKPAQQQSLRPSTSHDRSF</sequence>
<dbReference type="AlphaFoldDB" id="A0A8J8NEA7"/>
<gene>
    <name evidence="2" type="ORF">FGO68_gene9223</name>
</gene>
<evidence type="ECO:0000313" key="2">
    <source>
        <dbReference type="EMBL" id="TNV73091.1"/>
    </source>
</evidence>
<comment type="caution">
    <text evidence="2">The sequence shown here is derived from an EMBL/GenBank/DDBJ whole genome shotgun (WGS) entry which is preliminary data.</text>
</comment>
<protein>
    <submittedName>
        <fullName evidence="2">Uncharacterized protein</fullName>
    </submittedName>
</protein>
<organism evidence="2 3">
    <name type="scientific">Halteria grandinella</name>
    <dbReference type="NCBI Taxonomy" id="5974"/>
    <lineage>
        <taxon>Eukaryota</taxon>
        <taxon>Sar</taxon>
        <taxon>Alveolata</taxon>
        <taxon>Ciliophora</taxon>
        <taxon>Intramacronucleata</taxon>
        <taxon>Spirotrichea</taxon>
        <taxon>Stichotrichia</taxon>
        <taxon>Sporadotrichida</taxon>
        <taxon>Halteriidae</taxon>
        <taxon>Halteria</taxon>
    </lineage>
</organism>
<reference evidence="2" key="1">
    <citation type="submission" date="2019-06" db="EMBL/GenBank/DDBJ databases">
        <authorList>
            <person name="Zheng W."/>
        </authorList>
    </citation>
    <scope>NUCLEOTIDE SEQUENCE</scope>
    <source>
        <strain evidence="2">QDHG01</strain>
    </source>
</reference>
<dbReference type="EMBL" id="RRYP01019934">
    <property type="protein sequence ID" value="TNV73091.1"/>
    <property type="molecule type" value="Genomic_DNA"/>
</dbReference>
<dbReference type="Proteomes" id="UP000785679">
    <property type="component" value="Unassembled WGS sequence"/>
</dbReference>
<accession>A0A8J8NEA7</accession>
<feature type="compositionally biased region" description="Polar residues" evidence="1">
    <location>
        <begin position="7"/>
        <end position="33"/>
    </location>
</feature>
<proteinExistence type="predicted"/>
<evidence type="ECO:0000313" key="3">
    <source>
        <dbReference type="Proteomes" id="UP000785679"/>
    </source>
</evidence>
<name>A0A8J8NEA7_HALGN</name>